<feature type="region of interest" description="Disordered" evidence="1">
    <location>
        <begin position="328"/>
        <end position="392"/>
    </location>
</feature>
<evidence type="ECO:0000256" key="1">
    <source>
        <dbReference type="SAM" id="MobiDB-lite"/>
    </source>
</evidence>
<comment type="caution">
    <text evidence="3">The sequence shown here is derived from an EMBL/GenBank/DDBJ whole genome shotgun (WGS) entry which is preliminary data.</text>
</comment>
<dbReference type="AlphaFoldDB" id="A0ABD5W303"/>
<dbReference type="Pfam" id="PF00932">
    <property type="entry name" value="LTD"/>
    <property type="match status" value="1"/>
</dbReference>
<dbReference type="Gene3D" id="3.60.15.10">
    <property type="entry name" value="Ribonuclease Z/Hydroxyacylglutathione hydrolase-like"/>
    <property type="match status" value="1"/>
</dbReference>
<accession>A0ABD5W303</accession>
<organism evidence="3 4">
    <name type="scientific">Halovenus salina</name>
    <dbReference type="NCBI Taxonomy" id="1510225"/>
    <lineage>
        <taxon>Archaea</taxon>
        <taxon>Methanobacteriati</taxon>
        <taxon>Methanobacteriota</taxon>
        <taxon>Stenosarchaea group</taxon>
        <taxon>Halobacteria</taxon>
        <taxon>Halobacteriales</taxon>
        <taxon>Haloarculaceae</taxon>
        <taxon>Halovenus</taxon>
    </lineage>
</organism>
<protein>
    <submittedName>
        <fullName evidence="3">MBL fold metallo-hydrolase</fullName>
    </submittedName>
</protein>
<dbReference type="InterPro" id="IPR001279">
    <property type="entry name" value="Metallo-B-lactamas"/>
</dbReference>
<keyword evidence="4" id="KW-1185">Reference proteome</keyword>
<dbReference type="SUPFAM" id="SSF74853">
    <property type="entry name" value="Lamin A/C globular tail domain"/>
    <property type="match status" value="1"/>
</dbReference>
<dbReference type="PANTHER" id="PTHR30619">
    <property type="entry name" value="DNA INTERNALIZATION/COMPETENCE PROTEIN COMEC/REC2"/>
    <property type="match status" value="1"/>
</dbReference>
<dbReference type="PROSITE" id="PS51257">
    <property type="entry name" value="PROKAR_LIPOPROTEIN"/>
    <property type="match status" value="1"/>
</dbReference>
<feature type="domain" description="LTD" evidence="2">
    <location>
        <begin position="380"/>
        <end position="500"/>
    </location>
</feature>
<feature type="region of interest" description="Disordered" evidence="1">
    <location>
        <begin position="26"/>
        <end position="66"/>
    </location>
</feature>
<name>A0ABD5W303_9EURY</name>
<dbReference type="CDD" id="cd07731">
    <property type="entry name" value="ComA-like_MBL-fold"/>
    <property type="match status" value="1"/>
</dbReference>
<evidence type="ECO:0000313" key="3">
    <source>
        <dbReference type="EMBL" id="MFC7059941.1"/>
    </source>
</evidence>
<dbReference type="Gene3D" id="2.60.40.1260">
    <property type="entry name" value="Lamin Tail domain"/>
    <property type="match status" value="1"/>
</dbReference>
<evidence type="ECO:0000313" key="4">
    <source>
        <dbReference type="Proteomes" id="UP001596445"/>
    </source>
</evidence>
<dbReference type="Pfam" id="PF00753">
    <property type="entry name" value="Lactamase_B"/>
    <property type="match status" value="1"/>
</dbReference>
<dbReference type="SMART" id="SM00849">
    <property type="entry name" value="Lactamase_B"/>
    <property type="match status" value="1"/>
</dbReference>
<dbReference type="GeneID" id="76632274"/>
<dbReference type="EMBL" id="JBHSZI010000004">
    <property type="protein sequence ID" value="MFC7059941.1"/>
    <property type="molecule type" value="Genomic_DNA"/>
</dbReference>
<dbReference type="SUPFAM" id="SSF56281">
    <property type="entry name" value="Metallo-hydrolase/oxidoreductase"/>
    <property type="match status" value="1"/>
</dbReference>
<evidence type="ECO:0000259" key="2">
    <source>
        <dbReference type="PROSITE" id="PS51841"/>
    </source>
</evidence>
<feature type="compositionally biased region" description="Acidic residues" evidence="1">
    <location>
        <begin position="28"/>
        <end position="65"/>
    </location>
</feature>
<gene>
    <name evidence="3" type="ORF">ACFQQG_19190</name>
</gene>
<dbReference type="PROSITE" id="PS51841">
    <property type="entry name" value="LTD"/>
    <property type="match status" value="1"/>
</dbReference>
<dbReference type="InterPro" id="IPR001322">
    <property type="entry name" value="Lamin_tail_dom"/>
</dbReference>
<dbReference type="InterPro" id="IPR036415">
    <property type="entry name" value="Lamin_tail_dom_sf"/>
</dbReference>
<reference evidence="3 4" key="1">
    <citation type="journal article" date="2019" name="Int. J. Syst. Evol. Microbiol.">
        <title>The Global Catalogue of Microorganisms (GCM) 10K type strain sequencing project: providing services to taxonomists for standard genome sequencing and annotation.</title>
        <authorList>
            <consortium name="The Broad Institute Genomics Platform"/>
            <consortium name="The Broad Institute Genome Sequencing Center for Infectious Disease"/>
            <person name="Wu L."/>
            <person name="Ma J."/>
        </authorList>
    </citation>
    <scope>NUCLEOTIDE SEQUENCE [LARGE SCALE GENOMIC DNA]</scope>
    <source>
        <strain evidence="3 4">JCM 30072</strain>
    </source>
</reference>
<dbReference type="InterPro" id="IPR036866">
    <property type="entry name" value="RibonucZ/Hydroxyglut_hydro"/>
</dbReference>
<dbReference type="Proteomes" id="UP001596445">
    <property type="component" value="Unassembled WGS sequence"/>
</dbReference>
<sequence length="500" mass="53580">MKLSRSLALILLGVLVISAGCAGLSDPAGEENPTELEQEETPSETEINQEETPSETEINQEETPSEFEANGTLAVHNINVGQSAATVVVGPTGETMLIDTGHFNDDGEHVLSYLQQHDIDRIDYLVATHNDADHIGGNAAVIEYYETEADGVGAVYDSGIAASTNTYEEYLDAVEEHDVQLYRAQEGDSIPLENVDVQVLGPPEGYLSGEDRNENSIVLRFAYGQTSFLYTGDAEEAQEEYLVGEYGPGLNATIYKAGHHGSSSSSSDGLLDAVNPQVAVISSLYDSQYGHPHEEVLQTLAERSITTYWTATHGDVVFVSNGEGVSIRTQREAPTDPLSVFDGDPIEPGTDGEVSEREQIGAGPIKEPTDTTDDTEDNTNTGDDSDGGTGGELAIQTIHADAAGDDRENLNDEYVVFENIGDEALSMGGWTVEDDAGKQYTFPDGFRLEPGATVTLRTGSGTNTETDLYWGAGSPVWNNNGDTVIVRTADGDRVVMEAYS</sequence>
<dbReference type="PANTHER" id="PTHR30619:SF1">
    <property type="entry name" value="RECOMBINATION PROTEIN 2"/>
    <property type="match status" value="1"/>
</dbReference>
<proteinExistence type="predicted"/>
<dbReference type="InterPro" id="IPR052159">
    <property type="entry name" value="Competence_DNA_uptake"/>
</dbReference>
<dbReference type="InterPro" id="IPR035681">
    <property type="entry name" value="ComA-like_MBL"/>
</dbReference>
<dbReference type="RefSeq" id="WP_267164367.1">
    <property type="nucleotide sequence ID" value="NZ_CP112974.1"/>
</dbReference>